<feature type="region of interest" description="Disordered" evidence="1">
    <location>
        <begin position="1"/>
        <end position="78"/>
    </location>
</feature>
<evidence type="ECO:0000313" key="2">
    <source>
        <dbReference type="EMBL" id="CAA9546726.1"/>
    </source>
</evidence>
<protein>
    <submittedName>
        <fullName evidence="2">Uncharacterized protein</fullName>
    </submittedName>
</protein>
<reference evidence="2" key="1">
    <citation type="submission" date="2020-02" db="EMBL/GenBank/DDBJ databases">
        <authorList>
            <person name="Meier V. D."/>
        </authorList>
    </citation>
    <scope>NUCLEOTIDE SEQUENCE</scope>
    <source>
        <strain evidence="2">AVDCRST_MAG70</strain>
    </source>
</reference>
<name>A0A6J4UD51_9BACT</name>
<gene>
    <name evidence="2" type="ORF">AVDCRST_MAG70-575</name>
</gene>
<evidence type="ECO:0000256" key="1">
    <source>
        <dbReference type="SAM" id="MobiDB-lite"/>
    </source>
</evidence>
<feature type="non-terminal residue" evidence="2">
    <location>
        <position position="103"/>
    </location>
</feature>
<feature type="compositionally biased region" description="Basic and acidic residues" evidence="1">
    <location>
        <begin position="7"/>
        <end position="19"/>
    </location>
</feature>
<feature type="non-terminal residue" evidence="2">
    <location>
        <position position="1"/>
    </location>
</feature>
<dbReference type="EMBL" id="CADCWH010000089">
    <property type="protein sequence ID" value="CAA9546726.1"/>
    <property type="molecule type" value="Genomic_DNA"/>
</dbReference>
<organism evidence="2">
    <name type="scientific">uncultured Thermomicrobiales bacterium</name>
    <dbReference type="NCBI Taxonomy" id="1645740"/>
    <lineage>
        <taxon>Bacteria</taxon>
        <taxon>Pseudomonadati</taxon>
        <taxon>Thermomicrobiota</taxon>
        <taxon>Thermomicrobia</taxon>
        <taxon>Thermomicrobiales</taxon>
        <taxon>environmental samples</taxon>
    </lineage>
</organism>
<accession>A0A6J4UD51</accession>
<sequence length="103" mass="11299">TVRVRPGAHERRLRSDGRGHGSGRPGATAPYSSVHRRGVLYRAGRVDLPVGRPGGRRPGRDLRVRAAGHGPHRPELRFRPDAGHVHHIARQRGARLPAGRDVL</sequence>
<dbReference type="AlphaFoldDB" id="A0A6J4UD51"/>
<proteinExistence type="predicted"/>